<reference evidence="8" key="1">
    <citation type="journal article" date="2019" name="Int. J. Syst. Evol. Microbiol.">
        <title>The Global Catalogue of Microorganisms (GCM) 10K type strain sequencing project: providing services to taxonomists for standard genome sequencing and annotation.</title>
        <authorList>
            <consortium name="The Broad Institute Genomics Platform"/>
            <consortium name="The Broad Institute Genome Sequencing Center for Infectious Disease"/>
            <person name="Wu L."/>
            <person name="Ma J."/>
        </authorList>
    </citation>
    <scope>NUCLEOTIDE SEQUENCE [LARGE SCALE GENOMIC DNA]</scope>
    <source>
        <strain evidence="8">CCUG 59778</strain>
    </source>
</reference>
<sequence>MPEDTLKYKKNKTLFIWAASLTLFFAFIEILYGFISGSLMMMGDGVHMGSDAISLILSLIATIMATKAATKNKTFGFKRFEPIAAFINGLTLLIIPIFIITEAISRMVNPIEIFPNQMLVVGTIGLVINGIVGYILSKANSNLNVKSAMLHVLADLFTSVSVVIAALGIKYFGLTWLDPIGSIITSIIIIVGGLKITKEAFNILMEGTPNGYSVTTIEQVVKDVENNLTVKDIKVWCTNESEVFTMIQVISAMENDSNLQQTIREKISDTINIPLKNIYVNVN</sequence>
<comment type="caution">
    <text evidence="7">The sequence shown here is derived from an EMBL/GenBank/DDBJ whole genome shotgun (WGS) entry which is preliminary data.</text>
</comment>
<dbReference type="RefSeq" id="WP_378156780.1">
    <property type="nucleotide sequence ID" value="NZ_JBHSEC010000020.1"/>
</dbReference>
<accession>A0ABV8X848</accession>
<organism evidence="7 8">
    <name type="scientific">Chungangia koreensis</name>
    <dbReference type="NCBI Taxonomy" id="752657"/>
    <lineage>
        <taxon>Bacteria</taxon>
        <taxon>Bacillati</taxon>
        <taxon>Bacillota</taxon>
        <taxon>Bacilli</taxon>
        <taxon>Lactobacillales</taxon>
        <taxon>Chungangia</taxon>
    </lineage>
</organism>
<evidence type="ECO:0000313" key="8">
    <source>
        <dbReference type="Proteomes" id="UP001595817"/>
    </source>
</evidence>
<evidence type="ECO:0000256" key="5">
    <source>
        <dbReference type="SAM" id="Phobius"/>
    </source>
</evidence>
<keyword evidence="8" id="KW-1185">Reference proteome</keyword>
<evidence type="ECO:0000256" key="1">
    <source>
        <dbReference type="ARBA" id="ARBA00004141"/>
    </source>
</evidence>
<feature type="transmembrane region" description="Helical" evidence="5">
    <location>
        <begin position="179"/>
        <end position="197"/>
    </location>
</feature>
<comment type="subcellular location">
    <subcellularLocation>
        <location evidence="1">Membrane</location>
        <topology evidence="1">Multi-pass membrane protein</topology>
    </subcellularLocation>
</comment>
<feature type="transmembrane region" description="Helical" evidence="5">
    <location>
        <begin position="52"/>
        <end position="70"/>
    </location>
</feature>
<dbReference type="Gene3D" id="1.20.1510.10">
    <property type="entry name" value="Cation efflux protein transmembrane domain"/>
    <property type="match status" value="1"/>
</dbReference>
<dbReference type="Pfam" id="PF01545">
    <property type="entry name" value="Cation_efflux"/>
    <property type="match status" value="1"/>
</dbReference>
<name>A0ABV8X848_9LACT</name>
<keyword evidence="4 5" id="KW-0472">Membrane</keyword>
<evidence type="ECO:0000256" key="3">
    <source>
        <dbReference type="ARBA" id="ARBA00022989"/>
    </source>
</evidence>
<dbReference type="EMBL" id="JBHSEC010000020">
    <property type="protein sequence ID" value="MFC4411630.1"/>
    <property type="molecule type" value="Genomic_DNA"/>
</dbReference>
<dbReference type="NCBIfam" id="TIGR01297">
    <property type="entry name" value="CDF"/>
    <property type="match status" value="1"/>
</dbReference>
<feature type="transmembrane region" description="Helical" evidence="5">
    <location>
        <begin position="148"/>
        <end position="173"/>
    </location>
</feature>
<gene>
    <name evidence="7" type="ORF">ACFOZY_14475</name>
</gene>
<feature type="transmembrane region" description="Helical" evidence="5">
    <location>
        <begin position="113"/>
        <end position="136"/>
    </location>
</feature>
<evidence type="ECO:0000256" key="4">
    <source>
        <dbReference type="ARBA" id="ARBA00023136"/>
    </source>
</evidence>
<dbReference type="InterPro" id="IPR050681">
    <property type="entry name" value="CDF/SLC30A"/>
</dbReference>
<feature type="domain" description="Cation efflux protein transmembrane" evidence="6">
    <location>
        <begin position="18"/>
        <end position="205"/>
    </location>
</feature>
<dbReference type="SUPFAM" id="SSF161111">
    <property type="entry name" value="Cation efflux protein transmembrane domain-like"/>
    <property type="match status" value="1"/>
</dbReference>
<protein>
    <submittedName>
        <fullName evidence="7">Cation diffusion facilitator family transporter</fullName>
    </submittedName>
</protein>
<dbReference type="PANTHER" id="PTHR11562:SF17">
    <property type="entry name" value="RE54080P-RELATED"/>
    <property type="match status" value="1"/>
</dbReference>
<feature type="transmembrane region" description="Helical" evidence="5">
    <location>
        <begin position="14"/>
        <end position="32"/>
    </location>
</feature>
<dbReference type="Proteomes" id="UP001595817">
    <property type="component" value="Unassembled WGS sequence"/>
</dbReference>
<evidence type="ECO:0000313" key="7">
    <source>
        <dbReference type="EMBL" id="MFC4411630.1"/>
    </source>
</evidence>
<dbReference type="InterPro" id="IPR002524">
    <property type="entry name" value="Cation_efflux"/>
</dbReference>
<evidence type="ECO:0000259" key="6">
    <source>
        <dbReference type="Pfam" id="PF01545"/>
    </source>
</evidence>
<dbReference type="InterPro" id="IPR058533">
    <property type="entry name" value="Cation_efflux_TM"/>
</dbReference>
<feature type="transmembrane region" description="Helical" evidence="5">
    <location>
        <begin position="82"/>
        <end position="101"/>
    </location>
</feature>
<keyword evidence="3 5" id="KW-1133">Transmembrane helix</keyword>
<keyword evidence="2 5" id="KW-0812">Transmembrane</keyword>
<evidence type="ECO:0000256" key="2">
    <source>
        <dbReference type="ARBA" id="ARBA00022692"/>
    </source>
</evidence>
<proteinExistence type="predicted"/>
<dbReference type="InterPro" id="IPR027469">
    <property type="entry name" value="Cation_efflux_TMD_sf"/>
</dbReference>
<dbReference type="PANTHER" id="PTHR11562">
    <property type="entry name" value="CATION EFFLUX PROTEIN/ ZINC TRANSPORTER"/>
    <property type="match status" value="1"/>
</dbReference>